<organism evidence="1 2">
    <name type="scientific">Shewanella colwelliana</name>
    <name type="common">Alteromonas colwelliana</name>
    <dbReference type="NCBI Taxonomy" id="23"/>
    <lineage>
        <taxon>Bacteria</taxon>
        <taxon>Pseudomonadati</taxon>
        <taxon>Pseudomonadota</taxon>
        <taxon>Gammaproteobacteria</taxon>
        <taxon>Alteromonadales</taxon>
        <taxon>Shewanellaceae</taxon>
        <taxon>Shewanella</taxon>
    </lineage>
</organism>
<sequence>MNTGESKVSEELKWLLNADPKEDFEKSIASGDRRFVGVIGMFITVPYFDEECITDDKVRLIQISDMVDSYEQEKLQAIAPIYASTFNLYMLKHWNTHGIKPCDS</sequence>
<evidence type="ECO:0000313" key="2">
    <source>
        <dbReference type="Proteomes" id="UP000095230"/>
    </source>
</evidence>
<accession>A0A1E5IXV4</accession>
<dbReference type="RefSeq" id="WP_069670188.1">
    <property type="nucleotide sequence ID" value="NZ_MCBT01000008.1"/>
</dbReference>
<evidence type="ECO:0000313" key="1">
    <source>
        <dbReference type="EMBL" id="OEG75385.1"/>
    </source>
</evidence>
<gene>
    <name evidence="1" type="ORF">BEL05_07165</name>
</gene>
<name>A0A1E5IXV4_SHECO</name>
<reference evidence="1 2" key="1">
    <citation type="submission" date="2016-07" db="EMBL/GenBank/DDBJ databases">
        <title>Whole-genome of two Shewanella species isolated from a digestive organ of sea cucumber Apostichopus japonicus Selenka 1867.</title>
        <authorList>
            <person name="Hong H.-H."/>
            <person name="Choi H."/>
            <person name="Cheon S."/>
            <person name="Oh J.-S."/>
            <person name="Lee H.-G."/>
            <person name="Park C."/>
        </authorList>
    </citation>
    <scope>NUCLEOTIDE SEQUENCE [LARGE SCALE GENOMIC DNA]</scope>
    <source>
        <strain evidence="1 2">CSB03KR</strain>
    </source>
</reference>
<protein>
    <submittedName>
        <fullName evidence="1">Uncharacterized protein</fullName>
    </submittedName>
</protein>
<dbReference type="EMBL" id="MCBT01000008">
    <property type="protein sequence ID" value="OEG75385.1"/>
    <property type="molecule type" value="Genomic_DNA"/>
</dbReference>
<dbReference type="Proteomes" id="UP000095230">
    <property type="component" value="Unassembled WGS sequence"/>
</dbReference>
<dbReference type="AlphaFoldDB" id="A0A1E5IXV4"/>
<proteinExistence type="predicted"/>
<comment type="caution">
    <text evidence="1">The sequence shown here is derived from an EMBL/GenBank/DDBJ whole genome shotgun (WGS) entry which is preliminary data.</text>
</comment>